<feature type="region of interest" description="Disordered" evidence="1">
    <location>
        <begin position="35"/>
        <end position="62"/>
    </location>
</feature>
<dbReference type="AlphaFoldDB" id="A0A3S3QR72"/>
<sequence length="73" mass="8249">MSKFYPGSEPGRRRRTLQRRLRGALTYQTLANGNASPSEMLTAHHRHRSGNERDNLTPNPHHSLATIACLQTL</sequence>
<gene>
    <name evidence="2" type="ORF">EDI28_18750</name>
</gene>
<comment type="caution">
    <text evidence="2">The sequence shown here is derived from an EMBL/GenBank/DDBJ whole genome shotgun (WGS) entry which is preliminary data.</text>
</comment>
<dbReference type="Proteomes" id="UP000287563">
    <property type="component" value="Unassembled WGS sequence"/>
</dbReference>
<reference evidence="2 3" key="1">
    <citation type="submission" date="2018-11" db="EMBL/GenBank/DDBJ databases">
        <title>Photobacterium sp. BEI247 sp. nov., a marine bacterium isolated from Yongle Blue Hole in the South China Sea.</title>
        <authorList>
            <person name="Wang X."/>
        </authorList>
    </citation>
    <scope>NUCLEOTIDE SEQUENCE [LARGE SCALE GENOMIC DNA]</scope>
    <source>
        <strain evidence="3">BEI247</strain>
    </source>
</reference>
<dbReference type="EMBL" id="RJLM01000009">
    <property type="protein sequence ID" value="RWX53978.1"/>
    <property type="molecule type" value="Genomic_DNA"/>
</dbReference>
<evidence type="ECO:0000256" key="1">
    <source>
        <dbReference type="SAM" id="MobiDB-lite"/>
    </source>
</evidence>
<proteinExistence type="predicted"/>
<evidence type="ECO:0000313" key="2">
    <source>
        <dbReference type="EMBL" id="RWX53978.1"/>
    </source>
</evidence>
<dbReference type="OrthoDB" id="9871126at2"/>
<keyword evidence="3" id="KW-1185">Reference proteome</keyword>
<name>A0A3S3QR72_9GAMM</name>
<evidence type="ECO:0000313" key="3">
    <source>
        <dbReference type="Proteomes" id="UP000287563"/>
    </source>
</evidence>
<protein>
    <submittedName>
        <fullName evidence="2">Uncharacterized protein</fullName>
    </submittedName>
</protein>
<accession>A0A3S3QR72</accession>
<dbReference type="RefSeq" id="WP_128785392.1">
    <property type="nucleotide sequence ID" value="NZ_RJLM01000009.1"/>
</dbReference>
<organism evidence="2 3">
    <name type="scientific">Photobacterium chitinilyticum</name>
    <dbReference type="NCBI Taxonomy" id="2485123"/>
    <lineage>
        <taxon>Bacteria</taxon>
        <taxon>Pseudomonadati</taxon>
        <taxon>Pseudomonadota</taxon>
        <taxon>Gammaproteobacteria</taxon>
        <taxon>Vibrionales</taxon>
        <taxon>Vibrionaceae</taxon>
        <taxon>Photobacterium</taxon>
    </lineage>
</organism>